<dbReference type="GO" id="GO:0004674">
    <property type="term" value="F:protein serine/threonine kinase activity"/>
    <property type="evidence" value="ECO:0007669"/>
    <property type="project" value="UniProtKB-KW"/>
</dbReference>
<dbReference type="PANTHER" id="PTHR43289:SF6">
    <property type="entry name" value="SERINE_THREONINE-PROTEIN KINASE NEKL-3"/>
    <property type="match status" value="1"/>
</dbReference>
<evidence type="ECO:0000256" key="8">
    <source>
        <dbReference type="SAM" id="MobiDB-lite"/>
    </source>
</evidence>
<evidence type="ECO:0000256" key="5">
    <source>
        <dbReference type="ARBA" id="ARBA00022777"/>
    </source>
</evidence>
<organism evidence="11 12">
    <name type="scientific">Kibdelosporangium banguiense</name>
    <dbReference type="NCBI Taxonomy" id="1365924"/>
    <lineage>
        <taxon>Bacteria</taxon>
        <taxon>Bacillati</taxon>
        <taxon>Actinomycetota</taxon>
        <taxon>Actinomycetes</taxon>
        <taxon>Pseudonocardiales</taxon>
        <taxon>Pseudonocardiaceae</taxon>
        <taxon>Kibdelosporangium</taxon>
    </lineage>
</organism>
<dbReference type="InterPro" id="IPR000719">
    <property type="entry name" value="Prot_kinase_dom"/>
</dbReference>
<evidence type="ECO:0000259" key="10">
    <source>
        <dbReference type="PROSITE" id="PS50011"/>
    </source>
</evidence>
<protein>
    <recommendedName>
        <fullName evidence="1">non-specific serine/threonine protein kinase</fullName>
        <ecNumber evidence="1">2.7.11.1</ecNumber>
    </recommendedName>
</protein>
<dbReference type="Pfam" id="PF00069">
    <property type="entry name" value="Pkinase"/>
    <property type="match status" value="1"/>
</dbReference>
<evidence type="ECO:0000313" key="11">
    <source>
        <dbReference type="EMBL" id="MBP2320696.1"/>
    </source>
</evidence>
<evidence type="ECO:0000256" key="2">
    <source>
        <dbReference type="ARBA" id="ARBA00022527"/>
    </source>
</evidence>
<proteinExistence type="predicted"/>
<dbReference type="PANTHER" id="PTHR43289">
    <property type="entry name" value="MITOGEN-ACTIVATED PROTEIN KINASE KINASE KINASE 20-RELATED"/>
    <property type="match status" value="1"/>
</dbReference>
<reference evidence="11 12" key="1">
    <citation type="submission" date="2021-03" db="EMBL/GenBank/DDBJ databases">
        <title>Sequencing the genomes of 1000 actinobacteria strains.</title>
        <authorList>
            <person name="Klenk H.-P."/>
        </authorList>
    </citation>
    <scope>NUCLEOTIDE SEQUENCE [LARGE SCALE GENOMIC DNA]</scope>
    <source>
        <strain evidence="11 12">DSM 46670</strain>
    </source>
</reference>
<dbReference type="InterPro" id="IPR011009">
    <property type="entry name" value="Kinase-like_dom_sf"/>
</dbReference>
<evidence type="ECO:0000256" key="1">
    <source>
        <dbReference type="ARBA" id="ARBA00012513"/>
    </source>
</evidence>
<evidence type="ECO:0000256" key="9">
    <source>
        <dbReference type="SAM" id="Phobius"/>
    </source>
</evidence>
<feature type="domain" description="Protein kinase" evidence="10">
    <location>
        <begin position="11"/>
        <end position="273"/>
    </location>
</feature>
<gene>
    <name evidence="11" type="ORF">JOF56_001081</name>
</gene>
<keyword evidence="2 11" id="KW-0723">Serine/threonine-protein kinase</keyword>
<feature type="binding site" evidence="7">
    <location>
        <position position="40"/>
    </location>
    <ligand>
        <name>ATP</name>
        <dbReference type="ChEBI" id="CHEBI:30616"/>
    </ligand>
</feature>
<accession>A0ABS4TA28</accession>
<evidence type="ECO:0000256" key="4">
    <source>
        <dbReference type="ARBA" id="ARBA00022741"/>
    </source>
</evidence>
<evidence type="ECO:0000256" key="7">
    <source>
        <dbReference type="PROSITE-ProRule" id="PRU10141"/>
    </source>
</evidence>
<evidence type="ECO:0000313" key="12">
    <source>
        <dbReference type="Proteomes" id="UP001519332"/>
    </source>
</evidence>
<dbReference type="EMBL" id="JAGINW010000001">
    <property type="protein sequence ID" value="MBP2320696.1"/>
    <property type="molecule type" value="Genomic_DNA"/>
</dbReference>
<keyword evidence="9" id="KW-0472">Membrane</keyword>
<comment type="caution">
    <text evidence="11">The sequence shown here is derived from an EMBL/GenBank/DDBJ whole genome shotgun (WGS) entry which is preliminary data.</text>
</comment>
<evidence type="ECO:0000256" key="6">
    <source>
        <dbReference type="ARBA" id="ARBA00022840"/>
    </source>
</evidence>
<feature type="transmembrane region" description="Helical" evidence="9">
    <location>
        <begin position="377"/>
        <end position="394"/>
    </location>
</feature>
<feature type="transmembrane region" description="Helical" evidence="9">
    <location>
        <begin position="452"/>
        <end position="470"/>
    </location>
</feature>
<dbReference type="SMART" id="SM00220">
    <property type="entry name" value="S_TKc"/>
    <property type="match status" value="1"/>
</dbReference>
<keyword evidence="6 7" id="KW-0067">ATP-binding</keyword>
<dbReference type="InterPro" id="IPR008271">
    <property type="entry name" value="Ser/Thr_kinase_AS"/>
</dbReference>
<keyword evidence="9" id="KW-1133">Transmembrane helix</keyword>
<keyword evidence="5 11" id="KW-0418">Kinase</keyword>
<dbReference type="PROSITE" id="PS50011">
    <property type="entry name" value="PROTEIN_KINASE_DOM"/>
    <property type="match status" value="1"/>
</dbReference>
<dbReference type="PROSITE" id="PS00108">
    <property type="entry name" value="PROTEIN_KINASE_ST"/>
    <property type="match status" value="1"/>
</dbReference>
<keyword evidence="3" id="KW-0808">Transferase</keyword>
<keyword evidence="4 7" id="KW-0547">Nucleotide-binding</keyword>
<name>A0ABS4TA28_9PSEU</name>
<dbReference type="CDD" id="cd14014">
    <property type="entry name" value="STKc_PknB_like"/>
    <property type="match status" value="1"/>
</dbReference>
<feature type="transmembrane region" description="Helical" evidence="9">
    <location>
        <begin position="426"/>
        <end position="446"/>
    </location>
</feature>
<dbReference type="RefSeq" id="WP_209635119.1">
    <property type="nucleotide sequence ID" value="NZ_JAGINW010000001.1"/>
</dbReference>
<dbReference type="InterPro" id="IPR017441">
    <property type="entry name" value="Protein_kinase_ATP_BS"/>
</dbReference>
<dbReference type="Gene3D" id="1.10.510.10">
    <property type="entry name" value="Transferase(Phosphotransferase) domain 1"/>
    <property type="match status" value="1"/>
</dbReference>
<keyword evidence="12" id="KW-1185">Reference proteome</keyword>
<feature type="region of interest" description="Disordered" evidence="8">
    <location>
        <begin position="284"/>
        <end position="340"/>
    </location>
</feature>
<evidence type="ECO:0000256" key="3">
    <source>
        <dbReference type="ARBA" id="ARBA00022679"/>
    </source>
</evidence>
<dbReference type="SUPFAM" id="SSF56112">
    <property type="entry name" value="Protein kinase-like (PK-like)"/>
    <property type="match status" value="1"/>
</dbReference>
<sequence>MSTGRVIGDRYRLSRPLGGGGMGDVWEAWDVRLDRRVAVKLLRPAAFVPGGDANALAVRFEREARMTARLNHRGVPVVHDTGADQNDMYLVMELVEGMDLAEFQAANRPMPGEWIAAIGAQIAAVLSAAHTAQLVHRDLKPGNVMITPAGEVKVLDFGIAVLRDPGVPRLTLTSEALGTPAYMSPEQAMGQTSPSSDLYSLGCVLYELAAGRRVFDAPTPLALMQRHYAERPVPLRDIRPDLPVELTALVDRMLAKQPAHRPAHAREVYDRLILLVGRTPVRPEALMDPTRPFRDPLADADSGRPAATTGDPAPAKPQPDPKPKQTKAVSQAPAAEVSRPVSTPAAPIVEGLLICGGLLLLGQHLASAVAGFPRNDIGMSFVFAFAMLYLGAVLRQRRLGLRKLWTVRTGIRWDKPPQPMTGIHRAIEVFLFIVAGAGFLAGLATLSPHNDSAARAFVFAVVTFVPAAVMRQRRLGKTYPWSR</sequence>
<keyword evidence="9" id="KW-0812">Transmembrane</keyword>
<dbReference type="EC" id="2.7.11.1" evidence="1"/>
<dbReference type="PROSITE" id="PS00107">
    <property type="entry name" value="PROTEIN_KINASE_ATP"/>
    <property type="match status" value="1"/>
</dbReference>
<dbReference type="Proteomes" id="UP001519332">
    <property type="component" value="Unassembled WGS sequence"/>
</dbReference>
<dbReference type="Gene3D" id="3.30.200.20">
    <property type="entry name" value="Phosphorylase Kinase, domain 1"/>
    <property type="match status" value="1"/>
</dbReference>